<reference evidence="5" key="1">
    <citation type="submission" date="2023-01" db="EMBL/GenBank/DDBJ databases">
        <title>The growth and conidiation of Purpureocillium lavendulum are regulated by nitrogen source and histone H3K14 acetylation.</title>
        <authorList>
            <person name="Tang P."/>
            <person name="Han J."/>
            <person name="Zhang C."/>
            <person name="Tang P."/>
            <person name="Qi F."/>
            <person name="Zhang K."/>
            <person name="Liang L."/>
        </authorList>
    </citation>
    <scope>NUCLEOTIDE SEQUENCE</scope>
    <source>
        <strain evidence="5">YMF1.00683</strain>
    </source>
</reference>
<dbReference type="InterPro" id="IPR000719">
    <property type="entry name" value="Prot_kinase_dom"/>
</dbReference>
<feature type="compositionally biased region" description="Low complexity" evidence="3">
    <location>
        <begin position="758"/>
        <end position="769"/>
    </location>
</feature>
<sequence>MRLEHSTAYPTTRSTIPRLKMPPARWAVGIDLGTANTRVAVYRPGQPIAEIIPTEDGSSYFPSYVSISEAGRVIGAQAKGRASANLQGTTCHAKAFLGTRFCTPNMPQYSDILPFNVTDGAGGAIATVRYRDSQSRPAKTVELLSMLLGYAKRQAEAYLGGAVNEVCIAVPALFNHEQRREIIDAAEIAGLKVMNLTAEPCGLIFAAMAALQLPKTEVNVLALDIGASFCNVALATVEEGIVEIKAMGSDMVGGNDLDSRLVHYLARAARDKGMHPIRSKRATHRLRMASEAAKIALSSSEKHTVALESLVDDRDLFEEITRETFESLCTDLFRATTALVDTVMAQSRNQKFGISYVFIGGETSRVPKLQELWKRKFDQSIFKYANTGDAGAIGLAMHAGVIAGLNRNLLLLEVTQQSIGVETLGGVMSKIVPRYTTIPTQMREKFSWTVKNDGFELQIVPTNTENHAAQSRPAQAVPSYGALHIYEGQRVRTKDNRRIGTIDLAPLFERATSANFDLEVQIDIDARYAISVHVSIPGTKARISKNLDTAGRLNDAEMRTLQTYANEFELGDAAEASRVAARCNLDRQLALCQERLDVISADIDPSFPDTVRRIRDWTEDNPDARQKDFMDKLQDIEDIEAQIGLVWRAKMARETEGRSPDAPGGSSLPDIGNLALGRRAPQPVRPKSPIGSSDKTAETRTEERQRSVTTEAYDADATVKPLPISKKQQEPGGKESTSTKAQKEDVTGSTKTARASIEPVAPEVVVVGGPEPPTPRPGKGVPKVGDTPAKHETLTVDSGVGGLDETLKRQPSPQPAEESEVESSLLGTVEQSGTEITVVGVSGLDAFFSSTSVVSAFTDTDFHRMSTYLRNTGNAAWSTAPRLYTVLRAIDQVDAMEVFLRQGINDMWFPFTPSTLPAALQPSIQARFLDHQKVAYSQSKSYQLESGEQKHVYFSKDDPLPFKVIARLGRGAHGSVDKVMSNFSQREYARKLFRKSRGLRAEDVQTFKTELAILKKLTHRHCVSLVATYSDPKYFALLMEPVGDHNLSEYYARCKNEPDKRSLMRSFFGCLVGAVQYLHDSQVRHRDIKPQNIIVRSDQVYVADFGIAHSWENLTRATTTADSGKTLIYAAPEVVRVERRNTAADLWSLGCVFLEMATVLKGKTVQELRAHFIEHSDTPAFHANAESMQSWAQELRQLAPAGDNMAIDWALRMLQQDQHARPTAATLFEEIVHESISCGTLFCGTCCDGMESTEGEEDDEHLLYHRTEFYFRLQAHLKFHDLLRALFYGSEPGFVEPLERPAGVAAIAVVHLDGLLGAGDGGLCEGPVAAAEDLLEGLGLVLLALRPEIPDAGADLGHDVCAACDDAAAAADEGLEGEVADAAKGHVAGALVEGGLGVEGGGDAGELAGAAAGELCAADVGVGGEADEQVAVEVDTGDGAGVVVDDDGDGAGVGNGSEVVDDGVLVDLGAVVRGGQDEDGVGGAVGRVGGEAAQLDGAADAALGGAEEDGRGGEAGVVEGLAGGAQDGELLVARAVDGLSVGAHDDEPREAGAGEALGVRLDGGDVEVLGGGVEEGHGRGVDAAGQGAGAR</sequence>
<feature type="compositionally biased region" description="Basic and acidic residues" evidence="3">
    <location>
        <begin position="695"/>
        <end position="706"/>
    </location>
</feature>
<dbReference type="EMBL" id="JAQHRD010000008">
    <property type="protein sequence ID" value="KAJ6438320.1"/>
    <property type="molecule type" value="Genomic_DNA"/>
</dbReference>
<evidence type="ECO:0000313" key="6">
    <source>
        <dbReference type="Proteomes" id="UP001163105"/>
    </source>
</evidence>
<keyword evidence="5" id="KW-0346">Stress response</keyword>
<feature type="region of interest" description="Disordered" evidence="3">
    <location>
        <begin position="1568"/>
        <end position="1591"/>
    </location>
</feature>
<evidence type="ECO:0000256" key="2">
    <source>
        <dbReference type="ARBA" id="ARBA00022840"/>
    </source>
</evidence>
<dbReference type="PROSITE" id="PS00108">
    <property type="entry name" value="PROTEIN_KINASE_ST"/>
    <property type="match status" value="1"/>
</dbReference>
<dbReference type="InterPro" id="IPR011009">
    <property type="entry name" value="Kinase-like_dom_sf"/>
</dbReference>
<dbReference type="InterPro" id="IPR029047">
    <property type="entry name" value="HSP70_peptide-bd_sf"/>
</dbReference>
<keyword evidence="1" id="KW-0547">Nucleotide-binding</keyword>
<dbReference type="GO" id="GO:0005524">
    <property type="term" value="F:ATP binding"/>
    <property type="evidence" value="ECO:0007669"/>
    <property type="project" value="UniProtKB-KW"/>
</dbReference>
<dbReference type="GO" id="GO:0140662">
    <property type="term" value="F:ATP-dependent protein folding chaperone"/>
    <property type="evidence" value="ECO:0007669"/>
    <property type="project" value="InterPro"/>
</dbReference>
<evidence type="ECO:0000259" key="4">
    <source>
        <dbReference type="PROSITE" id="PS50011"/>
    </source>
</evidence>
<evidence type="ECO:0000313" key="5">
    <source>
        <dbReference type="EMBL" id="KAJ6438320.1"/>
    </source>
</evidence>
<keyword evidence="2" id="KW-0067">ATP-binding</keyword>
<dbReference type="CDD" id="cd00180">
    <property type="entry name" value="PKc"/>
    <property type="match status" value="1"/>
</dbReference>
<evidence type="ECO:0000256" key="3">
    <source>
        <dbReference type="SAM" id="MobiDB-lite"/>
    </source>
</evidence>
<keyword evidence="6" id="KW-1185">Reference proteome</keyword>
<organism evidence="5 6">
    <name type="scientific">Purpureocillium lavendulum</name>
    <dbReference type="NCBI Taxonomy" id="1247861"/>
    <lineage>
        <taxon>Eukaryota</taxon>
        <taxon>Fungi</taxon>
        <taxon>Dikarya</taxon>
        <taxon>Ascomycota</taxon>
        <taxon>Pezizomycotina</taxon>
        <taxon>Sordariomycetes</taxon>
        <taxon>Hypocreomycetidae</taxon>
        <taxon>Hypocreales</taxon>
        <taxon>Ophiocordycipitaceae</taxon>
        <taxon>Purpureocillium</taxon>
    </lineage>
</organism>
<dbReference type="PRINTS" id="PR00301">
    <property type="entry name" value="HEATSHOCK70"/>
</dbReference>
<dbReference type="Gene3D" id="3.30.420.40">
    <property type="match status" value="2"/>
</dbReference>
<protein>
    <submittedName>
        <fullName evidence="5">Heat shock 70kDa protein 1/2/6/8</fullName>
    </submittedName>
</protein>
<comment type="caution">
    <text evidence="5">The sequence shown here is derived from an EMBL/GenBank/DDBJ whole genome shotgun (WGS) entry which is preliminary data.</text>
</comment>
<dbReference type="PROSITE" id="PS50011">
    <property type="entry name" value="PROTEIN_KINASE_DOM"/>
    <property type="match status" value="1"/>
</dbReference>
<dbReference type="Gene3D" id="1.10.510.10">
    <property type="entry name" value="Transferase(Phosphotransferase) domain 1"/>
    <property type="match status" value="1"/>
</dbReference>
<dbReference type="GO" id="GO:0004672">
    <property type="term" value="F:protein kinase activity"/>
    <property type="evidence" value="ECO:0007669"/>
    <property type="project" value="InterPro"/>
</dbReference>
<feature type="region of interest" description="Disordered" evidence="3">
    <location>
        <begin position="652"/>
        <end position="821"/>
    </location>
</feature>
<feature type="domain" description="Protein kinase" evidence="4">
    <location>
        <begin position="962"/>
        <end position="1236"/>
    </location>
</feature>
<dbReference type="SUPFAM" id="SSF53067">
    <property type="entry name" value="Actin-like ATPase domain"/>
    <property type="match status" value="2"/>
</dbReference>
<proteinExistence type="predicted"/>
<dbReference type="SUPFAM" id="SSF100920">
    <property type="entry name" value="Heat shock protein 70kD (HSP70), peptide-binding domain"/>
    <property type="match status" value="1"/>
</dbReference>
<dbReference type="Pfam" id="PF00069">
    <property type="entry name" value="Pkinase"/>
    <property type="match status" value="1"/>
</dbReference>
<dbReference type="Gene3D" id="2.60.34.10">
    <property type="entry name" value="Substrate Binding Domain Of DNAk, Chain A, domain 1"/>
    <property type="match status" value="1"/>
</dbReference>
<dbReference type="Pfam" id="PF00012">
    <property type="entry name" value="HSP70"/>
    <property type="match status" value="2"/>
</dbReference>
<dbReference type="SMART" id="SM00220">
    <property type="entry name" value="S_TKc"/>
    <property type="match status" value="1"/>
</dbReference>
<dbReference type="SUPFAM" id="SSF56112">
    <property type="entry name" value="Protein kinase-like (PK-like)"/>
    <property type="match status" value="1"/>
</dbReference>
<dbReference type="Gene3D" id="3.90.640.10">
    <property type="entry name" value="Actin, Chain A, domain 4"/>
    <property type="match status" value="1"/>
</dbReference>
<dbReference type="PANTHER" id="PTHR19375">
    <property type="entry name" value="HEAT SHOCK PROTEIN 70KDA"/>
    <property type="match status" value="1"/>
</dbReference>
<accession>A0AB34FHA9</accession>
<evidence type="ECO:0000256" key="1">
    <source>
        <dbReference type="ARBA" id="ARBA00022741"/>
    </source>
</evidence>
<dbReference type="Gene3D" id="3.30.200.20">
    <property type="entry name" value="Phosphorylase Kinase, domain 1"/>
    <property type="match status" value="1"/>
</dbReference>
<dbReference type="FunFam" id="3.90.640.10:FF:000003">
    <property type="entry name" value="Molecular chaperone DnaK"/>
    <property type="match status" value="1"/>
</dbReference>
<dbReference type="InterPro" id="IPR008271">
    <property type="entry name" value="Ser/Thr_kinase_AS"/>
</dbReference>
<dbReference type="Proteomes" id="UP001163105">
    <property type="component" value="Unassembled WGS sequence"/>
</dbReference>
<dbReference type="InterPro" id="IPR043129">
    <property type="entry name" value="ATPase_NBD"/>
</dbReference>
<dbReference type="InterPro" id="IPR013126">
    <property type="entry name" value="Hsp_70_fam"/>
</dbReference>
<name>A0AB34FHA9_9HYPO</name>
<gene>
    <name evidence="5" type="primary">HSPA1s</name>
    <name evidence="5" type="ORF">O9K51_08912</name>
</gene>